<dbReference type="EMBL" id="ML210192">
    <property type="protein sequence ID" value="TFK24965.1"/>
    <property type="molecule type" value="Genomic_DNA"/>
</dbReference>
<dbReference type="Proteomes" id="UP000307440">
    <property type="component" value="Unassembled WGS sequence"/>
</dbReference>
<name>A0A5C3KXF3_COPMA</name>
<evidence type="ECO:0000313" key="1">
    <source>
        <dbReference type="EMBL" id="TFK24965.1"/>
    </source>
</evidence>
<reference evidence="1 2" key="1">
    <citation type="journal article" date="2019" name="Nat. Ecol. Evol.">
        <title>Megaphylogeny resolves global patterns of mushroom evolution.</title>
        <authorList>
            <person name="Varga T."/>
            <person name="Krizsan K."/>
            <person name="Foldi C."/>
            <person name="Dima B."/>
            <person name="Sanchez-Garcia M."/>
            <person name="Sanchez-Ramirez S."/>
            <person name="Szollosi G.J."/>
            <person name="Szarkandi J.G."/>
            <person name="Papp V."/>
            <person name="Albert L."/>
            <person name="Andreopoulos W."/>
            <person name="Angelini C."/>
            <person name="Antonin V."/>
            <person name="Barry K.W."/>
            <person name="Bougher N.L."/>
            <person name="Buchanan P."/>
            <person name="Buyck B."/>
            <person name="Bense V."/>
            <person name="Catcheside P."/>
            <person name="Chovatia M."/>
            <person name="Cooper J."/>
            <person name="Damon W."/>
            <person name="Desjardin D."/>
            <person name="Finy P."/>
            <person name="Geml J."/>
            <person name="Haridas S."/>
            <person name="Hughes K."/>
            <person name="Justo A."/>
            <person name="Karasinski D."/>
            <person name="Kautmanova I."/>
            <person name="Kiss B."/>
            <person name="Kocsube S."/>
            <person name="Kotiranta H."/>
            <person name="LaButti K.M."/>
            <person name="Lechner B.E."/>
            <person name="Liimatainen K."/>
            <person name="Lipzen A."/>
            <person name="Lukacs Z."/>
            <person name="Mihaltcheva S."/>
            <person name="Morgado L.N."/>
            <person name="Niskanen T."/>
            <person name="Noordeloos M.E."/>
            <person name="Ohm R.A."/>
            <person name="Ortiz-Santana B."/>
            <person name="Ovrebo C."/>
            <person name="Racz N."/>
            <person name="Riley R."/>
            <person name="Savchenko A."/>
            <person name="Shiryaev A."/>
            <person name="Soop K."/>
            <person name="Spirin V."/>
            <person name="Szebenyi C."/>
            <person name="Tomsovsky M."/>
            <person name="Tulloss R.E."/>
            <person name="Uehling J."/>
            <person name="Grigoriev I.V."/>
            <person name="Vagvolgyi C."/>
            <person name="Papp T."/>
            <person name="Martin F.M."/>
            <person name="Miettinen O."/>
            <person name="Hibbett D.S."/>
            <person name="Nagy L.G."/>
        </authorList>
    </citation>
    <scope>NUCLEOTIDE SEQUENCE [LARGE SCALE GENOMIC DNA]</scope>
    <source>
        <strain evidence="1 2">CBS 121175</strain>
    </source>
</reference>
<proteinExistence type="predicted"/>
<evidence type="ECO:0000313" key="2">
    <source>
        <dbReference type="Proteomes" id="UP000307440"/>
    </source>
</evidence>
<organism evidence="1 2">
    <name type="scientific">Coprinopsis marcescibilis</name>
    <name type="common">Agaric fungus</name>
    <name type="synonym">Psathyrella marcescibilis</name>
    <dbReference type="NCBI Taxonomy" id="230819"/>
    <lineage>
        <taxon>Eukaryota</taxon>
        <taxon>Fungi</taxon>
        <taxon>Dikarya</taxon>
        <taxon>Basidiomycota</taxon>
        <taxon>Agaricomycotina</taxon>
        <taxon>Agaricomycetes</taxon>
        <taxon>Agaricomycetidae</taxon>
        <taxon>Agaricales</taxon>
        <taxon>Agaricineae</taxon>
        <taxon>Psathyrellaceae</taxon>
        <taxon>Coprinopsis</taxon>
    </lineage>
</organism>
<accession>A0A5C3KXF3</accession>
<protein>
    <submittedName>
        <fullName evidence="1">Uncharacterized protein</fullName>
    </submittedName>
</protein>
<sequence length="109" mass="12371">MFDCNCDQCRLSPWPSQTIRSLFFISGALTFSGCCWRATSLCVVTAFSGNDVQFYKSKEGLTFYPELGCRFPTQLKGLQRTLRMWRSVGEDMAPRQSQDTTHAIQVQAN</sequence>
<dbReference type="AlphaFoldDB" id="A0A5C3KXF3"/>
<keyword evidence="2" id="KW-1185">Reference proteome</keyword>
<gene>
    <name evidence="1" type="ORF">FA15DRAFT_383417</name>
</gene>